<evidence type="ECO:0000256" key="7">
    <source>
        <dbReference type="ARBA" id="ARBA00023306"/>
    </source>
</evidence>
<evidence type="ECO:0000259" key="8">
    <source>
        <dbReference type="PROSITE" id="PS51779"/>
    </source>
</evidence>
<accession>A0A6J6D9M6</accession>
<dbReference type="GO" id="GO:0005886">
    <property type="term" value="C:plasma membrane"/>
    <property type="evidence" value="ECO:0007669"/>
    <property type="project" value="TreeGrafter"/>
</dbReference>
<evidence type="ECO:0000256" key="3">
    <source>
        <dbReference type="ARBA" id="ARBA00022618"/>
    </source>
</evidence>
<comment type="subcellular location">
    <subcellularLocation>
        <location evidence="1">Membrane</location>
    </subcellularLocation>
</comment>
<dbReference type="PROSITE" id="PS51779">
    <property type="entry name" value="POTRA"/>
    <property type="match status" value="1"/>
</dbReference>
<dbReference type="GO" id="GO:0051301">
    <property type="term" value="P:cell division"/>
    <property type="evidence" value="ECO:0007669"/>
    <property type="project" value="UniProtKB-KW"/>
</dbReference>
<evidence type="ECO:0000256" key="5">
    <source>
        <dbReference type="ARBA" id="ARBA00022989"/>
    </source>
</evidence>
<dbReference type="InterPro" id="IPR050487">
    <property type="entry name" value="FtsQ_DivIB"/>
</dbReference>
<proteinExistence type="predicted"/>
<evidence type="ECO:0000256" key="1">
    <source>
        <dbReference type="ARBA" id="ARBA00004370"/>
    </source>
</evidence>
<dbReference type="Pfam" id="PF08478">
    <property type="entry name" value="POTRA_1"/>
    <property type="match status" value="1"/>
</dbReference>
<sequence>MNLSRRTLAASIAIALFGGATYLLAWSPIFEVSAITVKGNPKEVATQVIVSASDISVGDKLSRIEPRSIDNRLAELNWIESADLSRNWISGEITIVVKPRVAVGLYKGRALDSSGEIFDLPGETPNQLPVVTAASTELGLEAIELFRELPLSIRENLISISASNQSSIWSVEMRENRRLLVQWGSLNQLPLKVRVYSALLALPENKSVKKIDLSAPHAPIVN</sequence>
<dbReference type="AlphaFoldDB" id="A0A6J6D9M6"/>
<keyword evidence="2" id="KW-1003">Cell membrane</keyword>
<keyword evidence="6" id="KW-0472">Membrane</keyword>
<evidence type="ECO:0000256" key="2">
    <source>
        <dbReference type="ARBA" id="ARBA00022475"/>
    </source>
</evidence>
<dbReference type="EMBL" id="CAEZTL010000001">
    <property type="protein sequence ID" value="CAB4559975.1"/>
    <property type="molecule type" value="Genomic_DNA"/>
</dbReference>
<reference evidence="9" key="1">
    <citation type="submission" date="2020-05" db="EMBL/GenBank/DDBJ databases">
        <authorList>
            <person name="Chiriac C."/>
            <person name="Salcher M."/>
            <person name="Ghai R."/>
            <person name="Kavagutti S V."/>
        </authorList>
    </citation>
    <scope>NUCLEOTIDE SEQUENCE</scope>
</reference>
<keyword evidence="3" id="KW-0132">Cell division</keyword>
<evidence type="ECO:0000256" key="4">
    <source>
        <dbReference type="ARBA" id="ARBA00022692"/>
    </source>
</evidence>
<protein>
    <submittedName>
        <fullName evidence="9">Unannotated protein</fullName>
    </submittedName>
</protein>
<dbReference type="PANTHER" id="PTHR37820:SF1">
    <property type="entry name" value="CELL DIVISION PROTEIN FTSQ"/>
    <property type="match status" value="1"/>
</dbReference>
<dbReference type="Gene3D" id="3.10.20.310">
    <property type="entry name" value="membrane protein fhac"/>
    <property type="match status" value="1"/>
</dbReference>
<feature type="domain" description="POTRA" evidence="8">
    <location>
        <begin position="30"/>
        <end position="100"/>
    </location>
</feature>
<gene>
    <name evidence="9" type="ORF">UFOPK1683_00013</name>
</gene>
<dbReference type="InterPro" id="IPR034746">
    <property type="entry name" value="POTRA"/>
</dbReference>
<name>A0A6J6D9M6_9ZZZZ</name>
<dbReference type="InterPro" id="IPR013685">
    <property type="entry name" value="POTRA_FtsQ_type"/>
</dbReference>
<keyword evidence="7" id="KW-0131">Cell cycle</keyword>
<evidence type="ECO:0000313" key="9">
    <source>
        <dbReference type="EMBL" id="CAB4559975.1"/>
    </source>
</evidence>
<keyword evidence="5" id="KW-1133">Transmembrane helix</keyword>
<dbReference type="PANTHER" id="PTHR37820">
    <property type="entry name" value="CELL DIVISION PROTEIN DIVIB"/>
    <property type="match status" value="1"/>
</dbReference>
<dbReference type="Pfam" id="PF03799">
    <property type="entry name" value="FtsQ_DivIB_C"/>
    <property type="match status" value="1"/>
</dbReference>
<dbReference type="InterPro" id="IPR005548">
    <property type="entry name" value="Cell_div_FtsQ/DivIB_C"/>
</dbReference>
<organism evidence="9">
    <name type="scientific">freshwater metagenome</name>
    <dbReference type="NCBI Taxonomy" id="449393"/>
    <lineage>
        <taxon>unclassified sequences</taxon>
        <taxon>metagenomes</taxon>
        <taxon>ecological metagenomes</taxon>
    </lineage>
</organism>
<evidence type="ECO:0000256" key="6">
    <source>
        <dbReference type="ARBA" id="ARBA00023136"/>
    </source>
</evidence>
<keyword evidence="4" id="KW-0812">Transmembrane</keyword>